<evidence type="ECO:0000256" key="4">
    <source>
        <dbReference type="ARBA" id="ARBA00029452"/>
    </source>
</evidence>
<reference evidence="7 8" key="1">
    <citation type="submission" date="2019-09" db="EMBL/GenBank/DDBJ databases">
        <title>Bird 10,000 Genomes (B10K) Project - Family phase.</title>
        <authorList>
            <person name="Zhang G."/>
        </authorList>
    </citation>
    <scope>NUCLEOTIDE SEQUENCE [LARGE SCALE GENOMIC DNA]</scope>
    <source>
        <strain evidence="7">OUT-0056</strain>
        <tissue evidence="7">Blood</tissue>
    </source>
</reference>
<comment type="similarity">
    <text evidence="4">Belongs to the PPP1R35 family.</text>
</comment>
<dbReference type="EMBL" id="VZUI01097367">
    <property type="protein sequence ID" value="NXV10435.1"/>
    <property type="molecule type" value="Genomic_DNA"/>
</dbReference>
<dbReference type="InterPro" id="IPR029135">
    <property type="entry name" value="PPP1R35_C"/>
</dbReference>
<keyword evidence="8" id="KW-1185">Reference proteome</keyword>
<evidence type="ECO:0000256" key="2">
    <source>
        <dbReference type="ARBA" id="ARBA00022490"/>
    </source>
</evidence>
<accession>A0A7L3R4A8</accession>
<protein>
    <submittedName>
        <fullName evidence="7">PPR35 phosphatase</fullName>
    </submittedName>
</protein>
<comment type="caution">
    <text evidence="7">The sequence shown here is derived from an EMBL/GenBank/DDBJ whole genome shotgun (WGS) entry which is preliminary data.</text>
</comment>
<feature type="compositionally biased region" description="Polar residues" evidence="5">
    <location>
        <begin position="55"/>
        <end position="67"/>
    </location>
</feature>
<organism evidence="7 8">
    <name type="scientific">Cettia cetti</name>
    <dbReference type="NCBI Taxonomy" id="68486"/>
    <lineage>
        <taxon>Eukaryota</taxon>
        <taxon>Metazoa</taxon>
        <taxon>Chordata</taxon>
        <taxon>Craniata</taxon>
        <taxon>Vertebrata</taxon>
        <taxon>Euteleostomi</taxon>
        <taxon>Archelosauria</taxon>
        <taxon>Archosauria</taxon>
        <taxon>Dinosauria</taxon>
        <taxon>Saurischia</taxon>
        <taxon>Theropoda</taxon>
        <taxon>Coelurosauria</taxon>
        <taxon>Aves</taxon>
        <taxon>Neognathae</taxon>
        <taxon>Neoaves</taxon>
        <taxon>Telluraves</taxon>
        <taxon>Australaves</taxon>
        <taxon>Passeriformes</taxon>
        <taxon>Sylvioidea</taxon>
        <taxon>Sylviidae</taxon>
        <taxon>Acrocephalinae</taxon>
        <taxon>Cettia</taxon>
    </lineage>
</organism>
<evidence type="ECO:0000256" key="5">
    <source>
        <dbReference type="SAM" id="MobiDB-lite"/>
    </source>
</evidence>
<evidence type="ECO:0000256" key="3">
    <source>
        <dbReference type="ARBA" id="ARBA00023212"/>
    </source>
</evidence>
<dbReference type="AlphaFoldDB" id="A0A7L3R4A8"/>
<dbReference type="Pfam" id="PF15503">
    <property type="entry name" value="PPP1R35_C"/>
    <property type="match status" value="1"/>
</dbReference>
<comment type="subcellular location">
    <subcellularLocation>
        <location evidence="1">Cytoplasm</location>
        <location evidence="1">Cytoskeleton</location>
        <location evidence="1">Microtubule organizing center</location>
        <location evidence="1">Centrosome</location>
        <location evidence="1">Centriole</location>
    </subcellularLocation>
</comment>
<keyword evidence="3" id="KW-0206">Cytoskeleton</keyword>
<feature type="domain" description="Protein phosphatase 1 regulatory subunit 35 C-terminal" evidence="6">
    <location>
        <begin position="80"/>
        <end position="126"/>
    </location>
</feature>
<evidence type="ECO:0000259" key="6">
    <source>
        <dbReference type="Pfam" id="PF15503"/>
    </source>
</evidence>
<feature type="non-terminal residue" evidence="7">
    <location>
        <position position="1"/>
    </location>
</feature>
<feature type="compositionally biased region" description="Pro residues" evidence="5">
    <location>
        <begin position="1"/>
        <end position="14"/>
    </location>
</feature>
<proteinExistence type="inferred from homology"/>
<feature type="compositionally biased region" description="Acidic residues" evidence="5">
    <location>
        <begin position="39"/>
        <end position="49"/>
    </location>
</feature>
<feature type="non-terminal residue" evidence="7">
    <location>
        <position position="179"/>
    </location>
</feature>
<evidence type="ECO:0000313" key="8">
    <source>
        <dbReference type="Proteomes" id="UP000524451"/>
    </source>
</evidence>
<sequence length="179" mass="18230">MRPRSVPPPPPPPGGILRRGGRGGGNRQVRFAPNPALRDEDDDDDDDEAGGVSAPTLSPLATPTLHSSRGGPGGAPPEPFDAPRAAAALLGSSFAARSALGEAAASAMNVPQAQRLFRGLVSLAVPPPPEPRRGVLTPPAPTPQVPGPRLGVLAGGAARGMGWPWLPPQIPPEPPRTLP</sequence>
<name>A0A7L3R4A8_9SYLV</name>
<dbReference type="Proteomes" id="UP000524451">
    <property type="component" value="Unassembled WGS sequence"/>
</dbReference>
<keyword evidence="2" id="KW-0963">Cytoplasm</keyword>
<dbReference type="GO" id="GO:0005814">
    <property type="term" value="C:centriole"/>
    <property type="evidence" value="ECO:0007669"/>
    <property type="project" value="UniProtKB-SubCell"/>
</dbReference>
<feature type="region of interest" description="Disordered" evidence="5">
    <location>
        <begin position="1"/>
        <end position="84"/>
    </location>
</feature>
<evidence type="ECO:0000313" key="7">
    <source>
        <dbReference type="EMBL" id="NXV10435.1"/>
    </source>
</evidence>
<evidence type="ECO:0000256" key="1">
    <source>
        <dbReference type="ARBA" id="ARBA00004114"/>
    </source>
</evidence>
<gene>
    <name evidence="7" type="primary">Ppp1r35</name>
    <name evidence="7" type="ORF">CETCET_R16396</name>
</gene>
<feature type="region of interest" description="Disordered" evidence="5">
    <location>
        <begin position="128"/>
        <end position="156"/>
    </location>
</feature>